<dbReference type="GO" id="GO:0006508">
    <property type="term" value="P:proteolysis"/>
    <property type="evidence" value="ECO:0007669"/>
    <property type="project" value="UniProtKB-KW"/>
</dbReference>
<dbReference type="GO" id="GO:0009252">
    <property type="term" value="P:peptidoglycan biosynthetic process"/>
    <property type="evidence" value="ECO:0007669"/>
    <property type="project" value="UniProtKB-UniPathway"/>
</dbReference>
<dbReference type="InterPro" id="IPR012907">
    <property type="entry name" value="Peptidase_S11_C"/>
</dbReference>
<keyword evidence="9" id="KW-0133">Cell shape</keyword>
<evidence type="ECO:0000313" key="18">
    <source>
        <dbReference type="EMBL" id="KRL63771.1"/>
    </source>
</evidence>
<feature type="active site" evidence="13">
    <location>
        <position position="134"/>
    </location>
</feature>
<keyword evidence="5 18" id="KW-0121">Carboxypeptidase</keyword>
<dbReference type="SUPFAM" id="SSF69189">
    <property type="entry name" value="Penicillin-binding protein associated domain"/>
    <property type="match status" value="1"/>
</dbReference>
<dbReference type="InterPro" id="IPR012338">
    <property type="entry name" value="Beta-lactam/transpept-like"/>
</dbReference>
<evidence type="ECO:0000313" key="19">
    <source>
        <dbReference type="Proteomes" id="UP000051931"/>
    </source>
</evidence>
<reference evidence="18 19" key="1">
    <citation type="journal article" date="2015" name="Genome Announc.">
        <title>Expanding the biotechnology potential of lactobacilli through comparative genomics of 213 strains and associated genera.</title>
        <authorList>
            <person name="Sun Z."/>
            <person name="Harris H.M."/>
            <person name="McCann A."/>
            <person name="Guo C."/>
            <person name="Argimon S."/>
            <person name="Zhang W."/>
            <person name="Yang X."/>
            <person name="Jeffery I.B."/>
            <person name="Cooney J.C."/>
            <person name="Kagawa T.F."/>
            <person name="Liu W."/>
            <person name="Song Y."/>
            <person name="Salvetti E."/>
            <person name="Wrobel A."/>
            <person name="Rasinkangas P."/>
            <person name="Parkhill J."/>
            <person name="Rea M.C."/>
            <person name="O'Sullivan O."/>
            <person name="Ritari J."/>
            <person name="Douillard F.P."/>
            <person name="Paul Ross R."/>
            <person name="Yang R."/>
            <person name="Briner A.E."/>
            <person name="Felis G.E."/>
            <person name="de Vos W.M."/>
            <person name="Barrangou R."/>
            <person name="Klaenhammer T.R."/>
            <person name="Caufield P.W."/>
            <person name="Cui Y."/>
            <person name="Zhang H."/>
            <person name="O'Toole P.W."/>
        </authorList>
    </citation>
    <scope>NUCLEOTIDE SEQUENCE [LARGE SCALE GENOMIC DNA]</scope>
    <source>
        <strain evidence="18 19">DSM 15354</strain>
    </source>
</reference>
<dbReference type="GO" id="GO:0071555">
    <property type="term" value="P:cell wall organization"/>
    <property type="evidence" value="ECO:0007669"/>
    <property type="project" value="UniProtKB-KW"/>
</dbReference>
<feature type="domain" description="Peptidase S11 D-Ala-D-Ala carboxypeptidase A C-terminal" evidence="17">
    <location>
        <begin position="314"/>
        <end position="406"/>
    </location>
</feature>
<feature type="active site" description="Proton acceptor" evidence="13">
    <location>
        <position position="73"/>
    </location>
</feature>
<evidence type="ECO:0000256" key="4">
    <source>
        <dbReference type="ARBA" id="ARBA00012448"/>
    </source>
</evidence>
<evidence type="ECO:0000256" key="6">
    <source>
        <dbReference type="ARBA" id="ARBA00022670"/>
    </source>
</evidence>
<keyword evidence="11" id="KW-0961">Cell wall biogenesis/degradation</keyword>
<proteinExistence type="inferred from homology"/>
<protein>
    <recommendedName>
        <fullName evidence="4">serine-type D-Ala-D-Ala carboxypeptidase</fullName>
        <ecNumber evidence="4">3.4.16.4</ecNumber>
    </recommendedName>
</protein>
<dbReference type="OrthoDB" id="9791132at2"/>
<organism evidence="18 19">
    <name type="scientific">Lactobacillus psittaci DSM 15354</name>
    <dbReference type="NCBI Taxonomy" id="1122152"/>
    <lineage>
        <taxon>Bacteria</taxon>
        <taxon>Bacillati</taxon>
        <taxon>Bacillota</taxon>
        <taxon>Bacilli</taxon>
        <taxon>Lactobacillales</taxon>
        <taxon>Lactobacillaceae</taxon>
        <taxon>Lactobacillus</taxon>
    </lineage>
</organism>
<evidence type="ECO:0000256" key="16">
    <source>
        <dbReference type="SAM" id="SignalP"/>
    </source>
</evidence>
<feature type="chain" id="PRO_5006410538" description="serine-type D-Ala-D-Ala carboxypeptidase" evidence="16">
    <location>
        <begin position="30"/>
        <end position="420"/>
    </location>
</feature>
<dbReference type="STRING" id="1122152.GCA_000425905_00668"/>
<evidence type="ECO:0000256" key="5">
    <source>
        <dbReference type="ARBA" id="ARBA00022645"/>
    </source>
</evidence>
<evidence type="ECO:0000256" key="7">
    <source>
        <dbReference type="ARBA" id="ARBA00022729"/>
    </source>
</evidence>
<comment type="function">
    <text evidence="1">Removes C-terminal D-alanyl residues from sugar-peptide cell wall precursors.</text>
</comment>
<comment type="similarity">
    <text evidence="3 15">Belongs to the peptidase S11 family.</text>
</comment>
<dbReference type="eggNOG" id="COG1686">
    <property type="taxonomic scope" value="Bacteria"/>
</dbReference>
<dbReference type="AlphaFoldDB" id="A0A0R1SF46"/>
<dbReference type="SUPFAM" id="SSF56601">
    <property type="entry name" value="beta-lactamase/transpeptidase-like"/>
    <property type="match status" value="1"/>
</dbReference>
<evidence type="ECO:0000259" key="17">
    <source>
        <dbReference type="SMART" id="SM00936"/>
    </source>
</evidence>
<keyword evidence="6" id="KW-0645">Protease</keyword>
<feature type="binding site" evidence="14">
    <location>
        <position position="260"/>
    </location>
    <ligand>
        <name>substrate</name>
    </ligand>
</feature>
<keyword evidence="10" id="KW-0573">Peptidoglycan synthesis</keyword>
<dbReference type="PANTHER" id="PTHR21581">
    <property type="entry name" value="D-ALANYL-D-ALANINE CARBOXYPEPTIDASE"/>
    <property type="match status" value="1"/>
</dbReference>
<keyword evidence="7 16" id="KW-0732">Signal</keyword>
<evidence type="ECO:0000256" key="8">
    <source>
        <dbReference type="ARBA" id="ARBA00022801"/>
    </source>
</evidence>
<dbReference type="GO" id="GO:0008360">
    <property type="term" value="P:regulation of cell shape"/>
    <property type="evidence" value="ECO:0007669"/>
    <property type="project" value="UniProtKB-KW"/>
</dbReference>
<dbReference type="Gene3D" id="3.40.710.10">
    <property type="entry name" value="DD-peptidase/beta-lactamase superfamily"/>
    <property type="match status" value="1"/>
</dbReference>
<evidence type="ECO:0000256" key="11">
    <source>
        <dbReference type="ARBA" id="ARBA00023316"/>
    </source>
</evidence>
<keyword evidence="19" id="KW-1185">Reference proteome</keyword>
<evidence type="ECO:0000256" key="2">
    <source>
        <dbReference type="ARBA" id="ARBA00004752"/>
    </source>
</evidence>
<dbReference type="PRINTS" id="PR00725">
    <property type="entry name" value="DADACBPTASE1"/>
</dbReference>
<sequence>MNKFLQKIIVTIVCLVSLLALIPTNSVVASVANYNNDELNLNVKSAVAIDQKNGQVLYAKNGNQKLPIASMSKLVTVYLTLDAIKSGKLTWNQKLTPTANIVKLSKNTEYSNVPLELKHQYTVKQLYEATLIESANGAAMMLGQAVYGTQKNAVNHMRQIVKKWGIKGAKFYTTCGLPNGSLKSDAYPGAGKNSENEVSANDMAIIVDHLLTKYPEVLKTTKIAKLAFKDGTKTTQMENWNWMLKGLSQYDAAFPLDGLKTGTTDQAGACFAGTLKYKGRRIITIVMGASHTDGSDPSRFTQTKKLLNYIYQNYNLYILKKGQQLSSLKGIKVKDGKSRIANLVVQKDTGLWLKSADYGKVTFSKDNLTAPLNKGDRVGYYYFKLANINSNHGTKVPATVKENVEQVNIFVRLWRSIFGD</sequence>
<dbReference type="Proteomes" id="UP000051931">
    <property type="component" value="Unassembled WGS sequence"/>
</dbReference>
<dbReference type="InterPro" id="IPR018044">
    <property type="entry name" value="Peptidase_S11"/>
</dbReference>
<accession>A0A0R1SF46</accession>
<evidence type="ECO:0000256" key="10">
    <source>
        <dbReference type="ARBA" id="ARBA00022984"/>
    </source>
</evidence>
<evidence type="ECO:0000256" key="14">
    <source>
        <dbReference type="PIRSR" id="PIRSR618044-2"/>
    </source>
</evidence>
<evidence type="ECO:0000256" key="12">
    <source>
        <dbReference type="ARBA" id="ARBA00034000"/>
    </source>
</evidence>
<dbReference type="UniPathway" id="UPA00219"/>
<dbReference type="EMBL" id="AZFB01000001">
    <property type="protein sequence ID" value="KRL63771.1"/>
    <property type="molecule type" value="Genomic_DNA"/>
</dbReference>
<dbReference type="Pfam" id="PF07943">
    <property type="entry name" value="PBP5_C"/>
    <property type="match status" value="1"/>
</dbReference>
<feature type="active site" description="Acyl-ester intermediate" evidence="13">
    <location>
        <position position="70"/>
    </location>
</feature>
<keyword evidence="8" id="KW-0378">Hydrolase</keyword>
<dbReference type="InterPro" id="IPR037167">
    <property type="entry name" value="Peptidase_S11_C_sf"/>
</dbReference>
<feature type="signal peptide" evidence="16">
    <location>
        <begin position="1"/>
        <end position="29"/>
    </location>
</feature>
<comment type="catalytic activity">
    <reaction evidence="12">
        <text>Preferential cleavage: (Ac)2-L-Lys-D-Ala-|-D-Ala. Also transpeptidation of peptidyl-alanyl moieties that are N-acyl substituents of D-alanine.</text>
        <dbReference type="EC" id="3.4.16.4"/>
    </reaction>
</comment>
<comment type="pathway">
    <text evidence="2">Cell wall biogenesis; peptidoglycan biosynthesis.</text>
</comment>
<dbReference type="PATRIC" id="fig|1122152.4.peg.18"/>
<gene>
    <name evidence="18" type="ORF">FC23_GL000018</name>
</gene>
<name>A0A0R1SF46_9LACO</name>
<evidence type="ECO:0000256" key="9">
    <source>
        <dbReference type="ARBA" id="ARBA00022960"/>
    </source>
</evidence>
<dbReference type="Gene3D" id="2.60.410.10">
    <property type="entry name" value="D-Ala-D-Ala carboxypeptidase, C-terminal domain"/>
    <property type="match status" value="1"/>
</dbReference>
<dbReference type="PANTHER" id="PTHR21581:SF11">
    <property type="entry name" value="D-ALANYL-D-ALANINE CARBOXYPEPTIDASE DACA"/>
    <property type="match status" value="1"/>
</dbReference>
<comment type="caution">
    <text evidence="18">The sequence shown here is derived from an EMBL/GenBank/DDBJ whole genome shotgun (WGS) entry which is preliminary data.</text>
</comment>
<dbReference type="EC" id="3.4.16.4" evidence="4"/>
<evidence type="ECO:0000256" key="3">
    <source>
        <dbReference type="ARBA" id="ARBA00007164"/>
    </source>
</evidence>
<dbReference type="InterPro" id="IPR001967">
    <property type="entry name" value="Peptidase_S11_N"/>
</dbReference>
<evidence type="ECO:0000256" key="15">
    <source>
        <dbReference type="RuleBase" id="RU004016"/>
    </source>
</evidence>
<dbReference type="InterPro" id="IPR015956">
    <property type="entry name" value="Peniciliin-bd_prot_C_sf"/>
</dbReference>
<dbReference type="SMART" id="SM00936">
    <property type="entry name" value="PBP5_C"/>
    <property type="match status" value="1"/>
</dbReference>
<dbReference type="GO" id="GO:0009002">
    <property type="term" value="F:serine-type D-Ala-D-Ala carboxypeptidase activity"/>
    <property type="evidence" value="ECO:0007669"/>
    <property type="project" value="UniProtKB-EC"/>
</dbReference>
<evidence type="ECO:0000256" key="13">
    <source>
        <dbReference type="PIRSR" id="PIRSR618044-1"/>
    </source>
</evidence>
<dbReference type="RefSeq" id="WP_034538083.1">
    <property type="nucleotide sequence ID" value="NZ_AUEI01000004.1"/>
</dbReference>
<evidence type="ECO:0000256" key="1">
    <source>
        <dbReference type="ARBA" id="ARBA00003217"/>
    </source>
</evidence>
<dbReference type="Pfam" id="PF00768">
    <property type="entry name" value="Peptidase_S11"/>
    <property type="match status" value="1"/>
</dbReference>